<sequence length="50" mass="5274">MTSSSATTPAMVTPIEGLCSKRLPITFGSYLPLHSRREGRNSGSSSGISF</sequence>
<reference evidence="1 2" key="1">
    <citation type="submission" date="2024-02" db="EMBL/GenBank/DDBJ databases">
        <title>de novo genome assembly of Solanum bulbocastanum strain 11H21.</title>
        <authorList>
            <person name="Hosaka A.J."/>
        </authorList>
    </citation>
    <scope>NUCLEOTIDE SEQUENCE [LARGE SCALE GENOMIC DNA]</scope>
    <source>
        <tissue evidence="1">Young leaves</tissue>
    </source>
</reference>
<organism evidence="1 2">
    <name type="scientific">Solanum bulbocastanum</name>
    <name type="common">Wild potato</name>
    <dbReference type="NCBI Taxonomy" id="147425"/>
    <lineage>
        <taxon>Eukaryota</taxon>
        <taxon>Viridiplantae</taxon>
        <taxon>Streptophyta</taxon>
        <taxon>Embryophyta</taxon>
        <taxon>Tracheophyta</taxon>
        <taxon>Spermatophyta</taxon>
        <taxon>Magnoliopsida</taxon>
        <taxon>eudicotyledons</taxon>
        <taxon>Gunneridae</taxon>
        <taxon>Pentapetalae</taxon>
        <taxon>asterids</taxon>
        <taxon>lamiids</taxon>
        <taxon>Solanales</taxon>
        <taxon>Solanaceae</taxon>
        <taxon>Solanoideae</taxon>
        <taxon>Solaneae</taxon>
        <taxon>Solanum</taxon>
    </lineage>
</organism>
<proteinExistence type="predicted"/>
<protein>
    <submittedName>
        <fullName evidence="1">Uncharacterized protein</fullName>
    </submittedName>
</protein>
<keyword evidence="2" id="KW-1185">Reference proteome</keyword>
<gene>
    <name evidence="1" type="ORF">RDI58_008440</name>
</gene>
<dbReference type="EMBL" id="JBANQN010000003">
    <property type="protein sequence ID" value="KAK6794987.1"/>
    <property type="molecule type" value="Genomic_DNA"/>
</dbReference>
<accession>A0AAN8U3F5</accession>
<name>A0AAN8U3F5_SOLBU</name>
<dbReference type="AlphaFoldDB" id="A0AAN8U3F5"/>
<evidence type="ECO:0000313" key="1">
    <source>
        <dbReference type="EMBL" id="KAK6794987.1"/>
    </source>
</evidence>
<dbReference type="Proteomes" id="UP001371456">
    <property type="component" value="Unassembled WGS sequence"/>
</dbReference>
<evidence type="ECO:0000313" key="2">
    <source>
        <dbReference type="Proteomes" id="UP001371456"/>
    </source>
</evidence>
<comment type="caution">
    <text evidence="1">The sequence shown here is derived from an EMBL/GenBank/DDBJ whole genome shotgun (WGS) entry which is preliminary data.</text>
</comment>